<dbReference type="GO" id="GO:0000976">
    <property type="term" value="F:transcription cis-regulatory region binding"/>
    <property type="evidence" value="ECO:0007669"/>
    <property type="project" value="TreeGrafter"/>
</dbReference>
<evidence type="ECO:0000256" key="5">
    <source>
        <dbReference type="ARBA" id="ARBA00023125"/>
    </source>
</evidence>
<dbReference type="SUPFAM" id="SSF46785">
    <property type="entry name" value="Winged helix' DNA-binding domain"/>
    <property type="match status" value="1"/>
</dbReference>
<reference evidence="8 9" key="1">
    <citation type="submission" date="2019-06" db="EMBL/GenBank/DDBJ databases">
        <title>Metagenome assembled Genome of Spiribacter salinus SL48-SHIP from the microbial mat of Salt Lake 48 (Novosibirsk region, Russia).</title>
        <authorList>
            <person name="Shipova A."/>
            <person name="Rozanov A.S."/>
            <person name="Bryanskaya A.V."/>
            <person name="Peltek S.E."/>
        </authorList>
    </citation>
    <scope>NUCLEOTIDE SEQUENCE [LARGE SCALE GENOMIC DNA]</scope>
    <source>
        <strain evidence="8">SL48-SHIP-2</strain>
    </source>
</reference>
<feature type="binding site" evidence="7">
    <location>
        <position position="120"/>
    </location>
    <ligand>
        <name>Zn(2+)</name>
        <dbReference type="ChEBI" id="CHEBI:29105"/>
    </ligand>
</feature>
<dbReference type="Pfam" id="PF01475">
    <property type="entry name" value="FUR"/>
    <property type="match status" value="1"/>
</dbReference>
<dbReference type="InterPro" id="IPR036388">
    <property type="entry name" value="WH-like_DNA-bd_sf"/>
</dbReference>
<comment type="caution">
    <text evidence="8">The sequence shown here is derived from an EMBL/GenBank/DDBJ whole genome shotgun (WGS) entry which is preliminary data.</text>
</comment>
<evidence type="ECO:0000256" key="2">
    <source>
        <dbReference type="ARBA" id="ARBA00022491"/>
    </source>
</evidence>
<keyword evidence="7" id="KW-0479">Metal-binding</keyword>
<dbReference type="GO" id="GO:0008270">
    <property type="term" value="F:zinc ion binding"/>
    <property type="evidence" value="ECO:0007669"/>
    <property type="project" value="TreeGrafter"/>
</dbReference>
<keyword evidence="2" id="KW-0678">Repressor</keyword>
<feature type="binding site" evidence="7">
    <location>
        <position position="123"/>
    </location>
    <ligand>
        <name>Zn(2+)</name>
        <dbReference type="ChEBI" id="CHEBI:29105"/>
    </ligand>
</feature>
<keyword evidence="3 7" id="KW-0862">Zinc</keyword>
<dbReference type="FunFam" id="3.30.1490.190:FF:000007">
    <property type="entry name" value="Fur family transcriptional regulator"/>
    <property type="match status" value="1"/>
</dbReference>
<feature type="binding site" evidence="7">
    <location>
        <position position="160"/>
    </location>
    <ligand>
        <name>Zn(2+)</name>
        <dbReference type="ChEBI" id="CHEBI:29105"/>
    </ligand>
</feature>
<keyword evidence="6" id="KW-0804">Transcription</keyword>
<evidence type="ECO:0000256" key="3">
    <source>
        <dbReference type="ARBA" id="ARBA00022833"/>
    </source>
</evidence>
<dbReference type="EMBL" id="VIFK01000001">
    <property type="protein sequence ID" value="TQF01015.1"/>
    <property type="molecule type" value="Genomic_DNA"/>
</dbReference>
<dbReference type="Gene3D" id="3.30.1490.190">
    <property type="match status" value="1"/>
</dbReference>
<dbReference type="Gene3D" id="1.10.10.10">
    <property type="entry name" value="Winged helix-like DNA-binding domain superfamily/Winged helix DNA-binding domain"/>
    <property type="match status" value="1"/>
</dbReference>
<protein>
    <submittedName>
        <fullName evidence="8">Transcriptional repressor</fullName>
    </submittedName>
</protein>
<dbReference type="AlphaFoldDB" id="A0A540VW68"/>
<dbReference type="PANTHER" id="PTHR33202">
    <property type="entry name" value="ZINC UPTAKE REGULATION PROTEIN"/>
    <property type="match status" value="1"/>
</dbReference>
<evidence type="ECO:0000256" key="4">
    <source>
        <dbReference type="ARBA" id="ARBA00023015"/>
    </source>
</evidence>
<dbReference type="CDD" id="cd07153">
    <property type="entry name" value="Fur_like"/>
    <property type="match status" value="1"/>
</dbReference>
<evidence type="ECO:0000313" key="8">
    <source>
        <dbReference type="EMBL" id="TQF01015.1"/>
    </source>
</evidence>
<accession>A0A540VW68</accession>
<evidence type="ECO:0000313" key="9">
    <source>
        <dbReference type="Proteomes" id="UP000315400"/>
    </source>
</evidence>
<dbReference type="GO" id="GO:0003700">
    <property type="term" value="F:DNA-binding transcription factor activity"/>
    <property type="evidence" value="ECO:0007669"/>
    <property type="project" value="InterPro"/>
</dbReference>
<keyword evidence="5" id="KW-0238">DNA-binding</keyword>
<feature type="binding site" evidence="7">
    <location>
        <position position="163"/>
    </location>
    <ligand>
        <name>Zn(2+)</name>
        <dbReference type="ChEBI" id="CHEBI:29105"/>
    </ligand>
</feature>
<comment type="similarity">
    <text evidence="1">Belongs to the Fur family.</text>
</comment>
<evidence type="ECO:0000256" key="1">
    <source>
        <dbReference type="ARBA" id="ARBA00007957"/>
    </source>
</evidence>
<dbReference type="InterPro" id="IPR043135">
    <property type="entry name" value="Fur_C"/>
</dbReference>
<organism evidence="8 9">
    <name type="scientific">Spiribacter salinus</name>
    <dbReference type="NCBI Taxonomy" id="1335746"/>
    <lineage>
        <taxon>Bacteria</taxon>
        <taxon>Pseudomonadati</taxon>
        <taxon>Pseudomonadota</taxon>
        <taxon>Gammaproteobacteria</taxon>
        <taxon>Chromatiales</taxon>
        <taxon>Ectothiorhodospiraceae</taxon>
        <taxon>Spiribacter</taxon>
    </lineage>
</organism>
<gene>
    <name evidence="8" type="ORF">FKY71_00080</name>
</gene>
<dbReference type="STRING" id="1260251.SPISAL_06125"/>
<keyword evidence="4" id="KW-0805">Transcription regulation</keyword>
<evidence type="ECO:0000256" key="6">
    <source>
        <dbReference type="ARBA" id="ARBA00023163"/>
    </source>
</evidence>
<dbReference type="GO" id="GO:1900376">
    <property type="term" value="P:regulation of secondary metabolite biosynthetic process"/>
    <property type="evidence" value="ECO:0007669"/>
    <property type="project" value="TreeGrafter"/>
</dbReference>
<dbReference type="PANTHER" id="PTHR33202:SF6">
    <property type="entry name" value="ZINC UPTAKE REGULATION PROTEIN"/>
    <property type="match status" value="1"/>
</dbReference>
<dbReference type="Proteomes" id="UP000315400">
    <property type="component" value="Unassembled WGS sequence"/>
</dbReference>
<dbReference type="InterPro" id="IPR036390">
    <property type="entry name" value="WH_DNA-bd_sf"/>
</dbReference>
<comment type="cofactor">
    <cofactor evidence="7">
        <name>Zn(2+)</name>
        <dbReference type="ChEBI" id="CHEBI:29105"/>
    </cofactor>
    <text evidence="7">Binds 1 zinc ion per subunit.</text>
</comment>
<dbReference type="InterPro" id="IPR002481">
    <property type="entry name" value="FUR"/>
</dbReference>
<proteinExistence type="inferred from homology"/>
<name>A0A540VW68_9GAMM</name>
<dbReference type="GO" id="GO:0045892">
    <property type="term" value="P:negative regulation of DNA-templated transcription"/>
    <property type="evidence" value="ECO:0007669"/>
    <property type="project" value="TreeGrafter"/>
</dbReference>
<evidence type="ECO:0000256" key="7">
    <source>
        <dbReference type="PIRSR" id="PIRSR602481-1"/>
    </source>
</evidence>
<sequence>MSSETIDSVVSAFPGKGHDHGRCISDALAEAERLCLARGRRLTTLRRRVLELVWESHQPVKAYDLLERLRADSGSAAPPTVYRALDFLLAERLIHRLASLNAYVGCAQPAHQHAGQFLICRACQAVAELDDLAVSELLTERASQLGFALTDQTIELEGLCPRCRRRPDE</sequence>
<dbReference type="GO" id="GO:0005829">
    <property type="term" value="C:cytosol"/>
    <property type="evidence" value="ECO:0007669"/>
    <property type="project" value="TreeGrafter"/>
</dbReference>